<proteinExistence type="predicted"/>
<gene>
    <name evidence="2" type="ORF">A3C06_03530</name>
</gene>
<evidence type="ECO:0000313" key="2">
    <source>
        <dbReference type="EMBL" id="OHA26169.1"/>
    </source>
</evidence>
<sequence>MTISNGMKKNYSQTLHFVSMLAVLAVMLLSPLYGLAAAPQPTEYEPLAPLTTGTDPKVTSGTYIPFLFRLGIGIAAGLAVLAIAYSGLKYMMSDVVTNKSDAKTGIKNALLGLLLALGSFLLLQTINPDLTNLDFGNTVPTLPSNINIEPAPQTYEWTLSYYASRWDFVAQSYDWELQYINTASRVIRIRYNLKSTCMAQILPAKSNIQPGTADPQCSRKIAYAVPPQGSYIYGSIITTNDLSAGTYFDRPAKTYSYTSQITCDEQRSALVDMPDEYDVTTTCTSNGSYGALQKTTWSDEGACRQEEARLSLPTEGATITQTCTLIQAEVNPYE</sequence>
<dbReference type="AlphaFoldDB" id="A0A1G2MSG4"/>
<reference evidence="2 3" key="1">
    <citation type="journal article" date="2016" name="Nat. Commun.">
        <title>Thousands of microbial genomes shed light on interconnected biogeochemical processes in an aquifer system.</title>
        <authorList>
            <person name="Anantharaman K."/>
            <person name="Brown C.T."/>
            <person name="Hug L.A."/>
            <person name="Sharon I."/>
            <person name="Castelle C.J."/>
            <person name="Probst A.J."/>
            <person name="Thomas B.C."/>
            <person name="Singh A."/>
            <person name="Wilkins M.J."/>
            <person name="Karaoz U."/>
            <person name="Brodie E.L."/>
            <person name="Williams K.H."/>
            <person name="Hubbard S.S."/>
            <person name="Banfield J.F."/>
        </authorList>
    </citation>
    <scope>NUCLEOTIDE SEQUENCE [LARGE SCALE GENOMIC DNA]</scope>
</reference>
<protein>
    <submittedName>
        <fullName evidence="2">Uncharacterized protein</fullName>
    </submittedName>
</protein>
<name>A0A1G2MSG4_9BACT</name>
<accession>A0A1G2MSG4</accession>
<comment type="caution">
    <text evidence="2">The sequence shown here is derived from an EMBL/GenBank/DDBJ whole genome shotgun (WGS) entry which is preliminary data.</text>
</comment>
<evidence type="ECO:0000256" key="1">
    <source>
        <dbReference type="SAM" id="Phobius"/>
    </source>
</evidence>
<dbReference type="Proteomes" id="UP000177565">
    <property type="component" value="Unassembled WGS sequence"/>
</dbReference>
<keyword evidence="1" id="KW-0472">Membrane</keyword>
<dbReference type="EMBL" id="MHRQ01000025">
    <property type="protein sequence ID" value="OHA26169.1"/>
    <property type="molecule type" value="Genomic_DNA"/>
</dbReference>
<evidence type="ECO:0000313" key="3">
    <source>
        <dbReference type="Proteomes" id="UP000177565"/>
    </source>
</evidence>
<dbReference type="STRING" id="1802312.A3C06_03530"/>
<organism evidence="2 3">
    <name type="scientific">Candidatus Taylorbacteria bacterium RIFCSPHIGHO2_02_FULL_46_13</name>
    <dbReference type="NCBI Taxonomy" id="1802312"/>
    <lineage>
        <taxon>Bacteria</taxon>
        <taxon>Candidatus Tayloriibacteriota</taxon>
    </lineage>
</organism>
<feature type="transmembrane region" description="Helical" evidence="1">
    <location>
        <begin position="66"/>
        <end position="88"/>
    </location>
</feature>
<feature type="transmembrane region" description="Helical" evidence="1">
    <location>
        <begin position="109"/>
        <end position="126"/>
    </location>
</feature>
<keyword evidence="1" id="KW-1133">Transmembrane helix</keyword>
<keyword evidence="1" id="KW-0812">Transmembrane</keyword>